<proteinExistence type="predicted"/>
<feature type="transmembrane region" description="Helical" evidence="1">
    <location>
        <begin position="118"/>
        <end position="142"/>
    </location>
</feature>
<keyword evidence="1" id="KW-0812">Transmembrane</keyword>
<sequence>MKDLVPYNVPLVIGAALSAIAALLHVCIIFGGPAWYRFFGAGERMASGAAAGHLYPPVVTLLIACVLGLWAAYALSGAGVLQPLPLLSWALPAITAVYLVRGLAALAMFVFDRRRLDAFWVWSSLICLVYGVVHLVGLVQVWSAL</sequence>
<feature type="transmembrane region" description="Helical" evidence="1">
    <location>
        <begin position="87"/>
        <end position="111"/>
    </location>
</feature>
<accession>A0A679J633</accession>
<feature type="transmembrane region" description="Helical" evidence="1">
    <location>
        <begin position="12"/>
        <end position="33"/>
    </location>
</feature>
<protein>
    <recommendedName>
        <fullName evidence="3">Transmembrane protein</fullName>
    </recommendedName>
</protein>
<evidence type="ECO:0000313" key="2">
    <source>
        <dbReference type="EMBL" id="CAA2109074.1"/>
    </source>
</evidence>
<reference evidence="2" key="1">
    <citation type="submission" date="2019-12" db="EMBL/GenBank/DDBJ databases">
        <authorList>
            <person name="Cremers G."/>
        </authorList>
    </citation>
    <scope>NUCLEOTIDE SEQUENCE</scope>
    <source>
        <strain evidence="2">Vvax</strain>
    </source>
</reference>
<dbReference type="EMBL" id="LR743508">
    <property type="protein sequence ID" value="CAA2109074.1"/>
    <property type="molecule type" value="Genomic_DNA"/>
</dbReference>
<dbReference type="AlphaFoldDB" id="A0A679J633"/>
<evidence type="ECO:0000256" key="1">
    <source>
        <dbReference type="SAM" id="Phobius"/>
    </source>
</evidence>
<evidence type="ECO:0008006" key="3">
    <source>
        <dbReference type="Google" id="ProtNLM"/>
    </source>
</evidence>
<dbReference type="RefSeq" id="WP_339093022.1">
    <property type="nucleotide sequence ID" value="NZ_LR743508.1"/>
</dbReference>
<keyword evidence="1" id="KW-0472">Membrane</keyword>
<name>A0A679J633_VARPD</name>
<keyword evidence="1" id="KW-1133">Transmembrane helix</keyword>
<gene>
    <name evidence="2" type="ORF">VVAX_05345</name>
</gene>
<organism evidence="2">
    <name type="scientific">Variovorax paradoxus</name>
    <dbReference type="NCBI Taxonomy" id="34073"/>
    <lineage>
        <taxon>Bacteria</taxon>
        <taxon>Pseudomonadati</taxon>
        <taxon>Pseudomonadota</taxon>
        <taxon>Betaproteobacteria</taxon>
        <taxon>Burkholderiales</taxon>
        <taxon>Comamonadaceae</taxon>
        <taxon>Variovorax</taxon>
    </lineage>
</organism>
<feature type="transmembrane region" description="Helical" evidence="1">
    <location>
        <begin position="54"/>
        <end position="75"/>
    </location>
</feature>